<evidence type="ECO:0000313" key="6">
    <source>
        <dbReference type="Proteomes" id="UP000604117"/>
    </source>
</evidence>
<dbReference type="Pfam" id="PF12833">
    <property type="entry name" value="HTH_18"/>
    <property type="match status" value="1"/>
</dbReference>
<dbReference type="InterPro" id="IPR050204">
    <property type="entry name" value="AraC_XylS_family_regulators"/>
</dbReference>
<dbReference type="InterPro" id="IPR009057">
    <property type="entry name" value="Homeodomain-like_sf"/>
</dbReference>
<dbReference type="InterPro" id="IPR018060">
    <property type="entry name" value="HTH_AraC"/>
</dbReference>
<reference evidence="5 6" key="1">
    <citation type="submission" date="2021-01" db="EMBL/GenBank/DDBJ databases">
        <title>Whole genome shotgun sequence of Asanoa siamensis NBRC 107932.</title>
        <authorList>
            <person name="Komaki H."/>
            <person name="Tamura T."/>
        </authorList>
    </citation>
    <scope>NUCLEOTIDE SEQUENCE [LARGE SCALE GENOMIC DNA]</scope>
    <source>
        <strain evidence="5 6">NBRC 107932</strain>
    </source>
</reference>
<sequence>MNLHDLVLLRRARDLIDRDYARPLDVPALARAALMSPSHFARGFRAAFGETPYQYLMTRRIERAQALLRRGDLSVTEVCLAVGATSLGSFSARFTEIVGVPPSVYRARDHSRLAPVPACFAQRLTRPRRVVSEKRRAASPA</sequence>
<feature type="domain" description="HTH araC/xylS-type" evidence="4">
    <location>
        <begin position="10"/>
        <end position="108"/>
    </location>
</feature>
<evidence type="ECO:0000256" key="2">
    <source>
        <dbReference type="ARBA" id="ARBA00023125"/>
    </source>
</evidence>
<gene>
    <name evidence="5" type="ORF">Asi02nite_23060</name>
</gene>
<comment type="caution">
    <text evidence="5">The sequence shown here is derived from an EMBL/GenBank/DDBJ whole genome shotgun (WGS) entry which is preliminary data.</text>
</comment>
<keyword evidence="3" id="KW-0804">Transcription</keyword>
<dbReference type="RefSeq" id="WP_203712427.1">
    <property type="nucleotide sequence ID" value="NZ_BONE01000014.1"/>
</dbReference>
<dbReference type="PANTHER" id="PTHR46796">
    <property type="entry name" value="HTH-TYPE TRANSCRIPTIONAL ACTIVATOR RHAS-RELATED"/>
    <property type="match status" value="1"/>
</dbReference>
<keyword evidence="6" id="KW-1185">Reference proteome</keyword>
<evidence type="ECO:0000259" key="4">
    <source>
        <dbReference type="PROSITE" id="PS01124"/>
    </source>
</evidence>
<protein>
    <submittedName>
        <fullName evidence="5">Transcriptional regulator</fullName>
    </submittedName>
</protein>
<accession>A0ABQ4CP63</accession>
<dbReference type="SMART" id="SM00342">
    <property type="entry name" value="HTH_ARAC"/>
    <property type="match status" value="1"/>
</dbReference>
<dbReference type="SUPFAM" id="SSF46689">
    <property type="entry name" value="Homeodomain-like"/>
    <property type="match status" value="2"/>
</dbReference>
<dbReference type="PROSITE" id="PS01124">
    <property type="entry name" value="HTH_ARAC_FAMILY_2"/>
    <property type="match status" value="1"/>
</dbReference>
<proteinExistence type="predicted"/>
<keyword evidence="1" id="KW-0805">Transcription regulation</keyword>
<name>A0ABQ4CP63_9ACTN</name>
<dbReference type="Gene3D" id="1.10.10.60">
    <property type="entry name" value="Homeodomain-like"/>
    <property type="match status" value="2"/>
</dbReference>
<evidence type="ECO:0000256" key="3">
    <source>
        <dbReference type="ARBA" id="ARBA00023163"/>
    </source>
</evidence>
<dbReference type="EMBL" id="BONE01000014">
    <property type="protein sequence ID" value="GIF72788.1"/>
    <property type="molecule type" value="Genomic_DNA"/>
</dbReference>
<keyword evidence="2" id="KW-0238">DNA-binding</keyword>
<dbReference type="Proteomes" id="UP000604117">
    <property type="component" value="Unassembled WGS sequence"/>
</dbReference>
<evidence type="ECO:0000256" key="1">
    <source>
        <dbReference type="ARBA" id="ARBA00023015"/>
    </source>
</evidence>
<evidence type="ECO:0000313" key="5">
    <source>
        <dbReference type="EMBL" id="GIF72788.1"/>
    </source>
</evidence>
<organism evidence="5 6">
    <name type="scientific">Asanoa siamensis</name>
    <dbReference type="NCBI Taxonomy" id="926357"/>
    <lineage>
        <taxon>Bacteria</taxon>
        <taxon>Bacillati</taxon>
        <taxon>Actinomycetota</taxon>
        <taxon>Actinomycetes</taxon>
        <taxon>Micromonosporales</taxon>
        <taxon>Micromonosporaceae</taxon>
        <taxon>Asanoa</taxon>
    </lineage>
</organism>